<name>M5SBP6_9BACT</name>
<proteinExistence type="predicted"/>
<dbReference type="PATRIC" id="fig|1263868.3.peg.6306"/>
<dbReference type="EMBL" id="ANOF01000188">
    <property type="protein sequence ID" value="EMI23569.1"/>
    <property type="molecule type" value="Genomic_DNA"/>
</dbReference>
<evidence type="ECO:0000256" key="1">
    <source>
        <dbReference type="SAM" id="MobiDB-lite"/>
    </source>
</evidence>
<evidence type="ECO:0000313" key="2">
    <source>
        <dbReference type="EMBL" id="EMI23569.1"/>
    </source>
</evidence>
<protein>
    <submittedName>
        <fullName evidence="2">Uncharacterized protein</fullName>
    </submittedName>
</protein>
<feature type="compositionally biased region" description="Basic and acidic residues" evidence="1">
    <location>
        <begin position="15"/>
        <end position="30"/>
    </location>
</feature>
<reference evidence="2 3" key="1">
    <citation type="journal article" date="2013" name="Mar. Genomics">
        <title>Expression of sulfatases in Rhodopirellula baltica and the diversity of sulfatases in the genus Rhodopirellula.</title>
        <authorList>
            <person name="Wegner C.E."/>
            <person name="Richter-Heitmann T."/>
            <person name="Klindworth A."/>
            <person name="Klockow C."/>
            <person name="Richter M."/>
            <person name="Achstetter T."/>
            <person name="Glockner F.O."/>
            <person name="Harder J."/>
        </authorList>
    </citation>
    <scope>NUCLEOTIDE SEQUENCE [LARGE SCALE GENOMIC DNA]</scope>
    <source>
        <strain evidence="2 3">SH398</strain>
    </source>
</reference>
<dbReference type="Proteomes" id="UP000011996">
    <property type="component" value="Unassembled WGS sequence"/>
</dbReference>
<feature type="region of interest" description="Disordered" evidence="1">
    <location>
        <begin position="14"/>
        <end position="55"/>
    </location>
</feature>
<organism evidence="2 3">
    <name type="scientific">Rhodopirellula europaea SH398</name>
    <dbReference type="NCBI Taxonomy" id="1263868"/>
    <lineage>
        <taxon>Bacteria</taxon>
        <taxon>Pseudomonadati</taxon>
        <taxon>Planctomycetota</taxon>
        <taxon>Planctomycetia</taxon>
        <taxon>Pirellulales</taxon>
        <taxon>Pirellulaceae</taxon>
        <taxon>Rhodopirellula</taxon>
    </lineage>
</organism>
<comment type="caution">
    <text evidence="2">The sequence shown here is derived from an EMBL/GenBank/DDBJ whole genome shotgun (WGS) entry which is preliminary data.</text>
</comment>
<accession>M5SBP6</accession>
<dbReference type="AlphaFoldDB" id="M5SBP6"/>
<feature type="compositionally biased region" description="Polar residues" evidence="1">
    <location>
        <begin position="32"/>
        <end position="55"/>
    </location>
</feature>
<gene>
    <name evidence="2" type="ORF">RESH_05820</name>
</gene>
<evidence type="ECO:0000313" key="3">
    <source>
        <dbReference type="Proteomes" id="UP000011996"/>
    </source>
</evidence>
<sequence length="304" mass="34230">MFFRSHFECVILVPRPRDDNPGGHRTERTFPAETNMSHESADAQSSAARSTEPNLDSTKFAEVTSGVYRRFDAESVWMALRYAVGQRLFDENPTIMLMFVRIAEVYPEAHARLQEIRSQESGPLRQAIDLIVDPPNELREAKYLPDSIQSPGEMDLCWAEFLVTGKTEVIEKIVAVLDRDDRTREFLNETLSSDATDFQLSDAERTELQQFGIGIGKLSEDARWEVMTPGDSDLFLWLAIKDQNETCSRILQAMDEPLKLHLASKGAALWSLQANATQHGTIRLLCEQASKQPGGFGRKLLVPA</sequence>